<comment type="caution">
    <text evidence="1">The sequence shown here is derived from an EMBL/GenBank/DDBJ whole genome shotgun (WGS) entry which is preliminary data.</text>
</comment>
<dbReference type="EMBL" id="SSMQ01000004">
    <property type="protein sequence ID" value="TKD12188.1"/>
    <property type="molecule type" value="Genomic_DNA"/>
</dbReference>
<dbReference type="AlphaFoldDB" id="A0A4U1JJN9"/>
<evidence type="ECO:0000313" key="1">
    <source>
        <dbReference type="EMBL" id="TKD12188.1"/>
    </source>
</evidence>
<dbReference type="RefSeq" id="WP_136927982.1">
    <property type="nucleotide sequence ID" value="NZ_SSMQ01000004.1"/>
</dbReference>
<gene>
    <name evidence="1" type="ORF">E8A74_06165</name>
</gene>
<protein>
    <submittedName>
        <fullName evidence="1">Uncharacterized protein</fullName>
    </submittedName>
</protein>
<reference evidence="1 2" key="1">
    <citation type="submission" date="2019-04" db="EMBL/GenBank/DDBJ databases">
        <authorList>
            <person name="Li Y."/>
            <person name="Wang J."/>
        </authorList>
    </citation>
    <scope>NUCLEOTIDE SEQUENCE [LARGE SCALE GENOMIC DNA]</scope>
    <source>
        <strain evidence="1 2">DSM 14668</strain>
    </source>
</reference>
<evidence type="ECO:0000313" key="2">
    <source>
        <dbReference type="Proteomes" id="UP000309215"/>
    </source>
</evidence>
<organism evidence="1 2">
    <name type="scientific">Polyangium fumosum</name>
    <dbReference type="NCBI Taxonomy" id="889272"/>
    <lineage>
        <taxon>Bacteria</taxon>
        <taxon>Pseudomonadati</taxon>
        <taxon>Myxococcota</taxon>
        <taxon>Polyangia</taxon>
        <taxon>Polyangiales</taxon>
        <taxon>Polyangiaceae</taxon>
        <taxon>Polyangium</taxon>
    </lineage>
</organism>
<accession>A0A4U1JJN9</accession>
<name>A0A4U1JJN9_9BACT</name>
<keyword evidence="2" id="KW-1185">Reference proteome</keyword>
<proteinExistence type="predicted"/>
<sequence>MPIQSSDDPIHTLEILAAKVGAPQAGLLDALLAGTDNEQLTEKGRTIATSRIVVDGVRLYQEAFHFWQGASDPQKKRLKGFSLPLLAVAVHQLHALHAHSQKIAEDATDEVKTRAKRAAEATRAAAQGLALRDQATSALRDAAGLDPALRAEVDEAVGTAETPDTLARGLDGLADVLRGWLKAPPGSPLLSRLALASLDEPYADELTAAANAVQTTAAQAGERNAARAAAQAGLDREDGVAILLLGQIVRAFDGANDLDPTIPRLLPNSTRRLFSRRTKKKETGAAEA</sequence>
<dbReference type="OrthoDB" id="5504693at2"/>
<dbReference type="Proteomes" id="UP000309215">
    <property type="component" value="Unassembled WGS sequence"/>
</dbReference>